<feature type="domain" description="CRAL-TRIO" evidence="2">
    <location>
        <begin position="113"/>
        <end position="263"/>
    </location>
</feature>
<keyword evidence="1" id="KW-1133">Transmembrane helix</keyword>
<keyword evidence="4" id="KW-1185">Reference proteome</keyword>
<dbReference type="OrthoDB" id="75724at2759"/>
<organism evidence="3 4">
    <name type="scientific">Coprinopsis marcescibilis</name>
    <name type="common">Agaric fungus</name>
    <name type="synonym">Psathyrella marcescibilis</name>
    <dbReference type="NCBI Taxonomy" id="230819"/>
    <lineage>
        <taxon>Eukaryota</taxon>
        <taxon>Fungi</taxon>
        <taxon>Dikarya</taxon>
        <taxon>Basidiomycota</taxon>
        <taxon>Agaricomycotina</taxon>
        <taxon>Agaricomycetes</taxon>
        <taxon>Agaricomycetidae</taxon>
        <taxon>Agaricales</taxon>
        <taxon>Agaricineae</taxon>
        <taxon>Psathyrellaceae</taxon>
        <taxon>Coprinopsis</taxon>
    </lineage>
</organism>
<dbReference type="EMBL" id="ML210189">
    <property type="protein sequence ID" value="TFK25188.1"/>
    <property type="molecule type" value="Genomic_DNA"/>
</dbReference>
<evidence type="ECO:0000313" key="3">
    <source>
        <dbReference type="EMBL" id="TFK25188.1"/>
    </source>
</evidence>
<dbReference type="SUPFAM" id="SSF52087">
    <property type="entry name" value="CRAL/TRIO domain"/>
    <property type="match status" value="1"/>
</dbReference>
<accession>A0A5C3LAA2</accession>
<proteinExistence type="predicted"/>
<evidence type="ECO:0000313" key="4">
    <source>
        <dbReference type="Proteomes" id="UP000307440"/>
    </source>
</evidence>
<evidence type="ECO:0000259" key="2">
    <source>
        <dbReference type="PROSITE" id="PS50191"/>
    </source>
</evidence>
<dbReference type="PANTHER" id="PTHR46590:SF4">
    <property type="entry name" value="CRAL-TRIO DOMAIN-CONTAINING PROTEIN"/>
    <property type="match status" value="1"/>
</dbReference>
<gene>
    <name evidence="3" type="ORF">FA15DRAFT_668721</name>
</gene>
<keyword evidence="1" id="KW-0812">Transmembrane</keyword>
<keyword evidence="1" id="KW-0472">Membrane</keyword>
<dbReference type="Proteomes" id="UP000307440">
    <property type="component" value="Unassembled WGS sequence"/>
</dbReference>
<dbReference type="InterPro" id="IPR001251">
    <property type="entry name" value="CRAL-TRIO_dom"/>
</dbReference>
<protein>
    <submittedName>
        <fullName evidence="3">CRAL/TRIO domain-containing protein</fullName>
    </submittedName>
</protein>
<reference evidence="3 4" key="1">
    <citation type="journal article" date="2019" name="Nat. Ecol. Evol.">
        <title>Megaphylogeny resolves global patterns of mushroom evolution.</title>
        <authorList>
            <person name="Varga T."/>
            <person name="Krizsan K."/>
            <person name="Foldi C."/>
            <person name="Dima B."/>
            <person name="Sanchez-Garcia M."/>
            <person name="Sanchez-Ramirez S."/>
            <person name="Szollosi G.J."/>
            <person name="Szarkandi J.G."/>
            <person name="Papp V."/>
            <person name="Albert L."/>
            <person name="Andreopoulos W."/>
            <person name="Angelini C."/>
            <person name="Antonin V."/>
            <person name="Barry K.W."/>
            <person name="Bougher N.L."/>
            <person name="Buchanan P."/>
            <person name="Buyck B."/>
            <person name="Bense V."/>
            <person name="Catcheside P."/>
            <person name="Chovatia M."/>
            <person name="Cooper J."/>
            <person name="Damon W."/>
            <person name="Desjardin D."/>
            <person name="Finy P."/>
            <person name="Geml J."/>
            <person name="Haridas S."/>
            <person name="Hughes K."/>
            <person name="Justo A."/>
            <person name="Karasinski D."/>
            <person name="Kautmanova I."/>
            <person name="Kiss B."/>
            <person name="Kocsube S."/>
            <person name="Kotiranta H."/>
            <person name="LaButti K.M."/>
            <person name="Lechner B.E."/>
            <person name="Liimatainen K."/>
            <person name="Lipzen A."/>
            <person name="Lukacs Z."/>
            <person name="Mihaltcheva S."/>
            <person name="Morgado L.N."/>
            <person name="Niskanen T."/>
            <person name="Noordeloos M.E."/>
            <person name="Ohm R.A."/>
            <person name="Ortiz-Santana B."/>
            <person name="Ovrebo C."/>
            <person name="Racz N."/>
            <person name="Riley R."/>
            <person name="Savchenko A."/>
            <person name="Shiryaev A."/>
            <person name="Soop K."/>
            <person name="Spirin V."/>
            <person name="Szebenyi C."/>
            <person name="Tomsovsky M."/>
            <person name="Tulloss R.E."/>
            <person name="Uehling J."/>
            <person name="Grigoriev I.V."/>
            <person name="Vagvolgyi C."/>
            <person name="Papp T."/>
            <person name="Martin F.M."/>
            <person name="Miettinen O."/>
            <person name="Hibbett D.S."/>
            <person name="Nagy L.G."/>
        </authorList>
    </citation>
    <scope>NUCLEOTIDE SEQUENCE [LARGE SCALE GENOMIC DNA]</scope>
    <source>
        <strain evidence="3 4">CBS 121175</strain>
    </source>
</reference>
<dbReference type="Gene3D" id="3.40.525.10">
    <property type="entry name" value="CRAL-TRIO lipid binding domain"/>
    <property type="match status" value="1"/>
</dbReference>
<sequence>MEIHDHLRANCEKLLESYHANLQDVEKLQQTLIDDILPSVTDELHLTPDAAEWAKEWILDTASMFRIARRNRFTKSFTLEAVRKNLIWRFQNIWVTLSSSRLSMPNVHCLPSGVSDPFGRPIVIVETVSAALDVDIVKRGILQFFESLQQYLAELFKENSQTETPPLQCIVLIDLSALTFQRAGIEIITWAVREVIPRYPGMLAGVFMLNYSWTHASIWTVVKRVLPATALSRVFFPSQKEILQCLSPSNLPQEYGGELPPLQTLDDPICFAGEKPVVEEPQPTVEEEFIQEATSSSWTRISPTSLINPFFGYPVSALSNRKQLSLHHGRRRKRDLFRTLAVLFWARWQSCIMFSLCISVICLVFRSRLRPPLSRLFVVLKGFVSELRRRR</sequence>
<feature type="transmembrane region" description="Helical" evidence="1">
    <location>
        <begin position="342"/>
        <end position="365"/>
    </location>
</feature>
<dbReference type="InterPro" id="IPR052432">
    <property type="entry name" value="PITP/CRAL-TRIO"/>
</dbReference>
<dbReference type="PANTHER" id="PTHR46590">
    <property type="entry name" value="PHOSPHATIDYLINOSITOL TRANSFER PROTEIN CSR1-RELATED"/>
    <property type="match status" value="1"/>
</dbReference>
<dbReference type="InterPro" id="IPR036865">
    <property type="entry name" value="CRAL-TRIO_dom_sf"/>
</dbReference>
<dbReference type="AlphaFoldDB" id="A0A5C3LAA2"/>
<dbReference type="PROSITE" id="PS50191">
    <property type="entry name" value="CRAL_TRIO"/>
    <property type="match status" value="1"/>
</dbReference>
<dbReference type="CDD" id="cd00170">
    <property type="entry name" value="SEC14"/>
    <property type="match status" value="1"/>
</dbReference>
<dbReference type="STRING" id="230819.A0A5C3LAA2"/>
<evidence type="ECO:0000256" key="1">
    <source>
        <dbReference type="SAM" id="Phobius"/>
    </source>
</evidence>
<dbReference type="Pfam" id="PF00650">
    <property type="entry name" value="CRAL_TRIO"/>
    <property type="match status" value="1"/>
</dbReference>
<name>A0A5C3LAA2_COPMA</name>